<feature type="region of interest" description="Disordered" evidence="1">
    <location>
        <begin position="61"/>
        <end position="93"/>
    </location>
</feature>
<accession>A0A0E9N7L7</accession>
<feature type="compositionally biased region" description="Basic residues" evidence="1">
    <location>
        <begin position="137"/>
        <end position="146"/>
    </location>
</feature>
<feature type="region of interest" description="Disordered" evidence="1">
    <location>
        <begin position="118"/>
        <end position="179"/>
    </location>
</feature>
<evidence type="ECO:0000256" key="1">
    <source>
        <dbReference type="SAM" id="MobiDB-lite"/>
    </source>
</evidence>
<comment type="caution">
    <text evidence="3">The sequence shown here is derived from an EMBL/GenBank/DDBJ whole genome shotgun (WGS) entry which is preliminary data.</text>
</comment>
<reference evidence="3 4" key="3">
    <citation type="journal article" date="2015" name="Genome Announc.">
        <title>Draft Genome Sequence of the Archiascomycetous Yeast Saitoella complicata.</title>
        <authorList>
            <person name="Yamauchi K."/>
            <person name="Kondo S."/>
            <person name="Hamamoto M."/>
            <person name="Takahashi Y."/>
            <person name="Ogura Y."/>
            <person name="Hayashi T."/>
            <person name="Nishida H."/>
        </authorList>
    </citation>
    <scope>NUCLEOTIDE SEQUENCE [LARGE SCALE GENOMIC DNA]</scope>
    <source>
        <strain evidence="3 4">NRRL Y-17804</strain>
    </source>
</reference>
<feature type="transmembrane region" description="Helical" evidence="2">
    <location>
        <begin position="928"/>
        <end position="951"/>
    </location>
</feature>
<reference evidence="3 4" key="1">
    <citation type="journal article" date="2011" name="J. Gen. Appl. Microbiol.">
        <title>Draft genome sequencing of the enigmatic yeast Saitoella complicata.</title>
        <authorList>
            <person name="Nishida H."/>
            <person name="Hamamoto M."/>
            <person name="Sugiyama J."/>
        </authorList>
    </citation>
    <scope>NUCLEOTIDE SEQUENCE [LARGE SCALE GENOMIC DNA]</scope>
    <source>
        <strain evidence="3 4">NRRL Y-17804</strain>
    </source>
</reference>
<proteinExistence type="predicted"/>
<feature type="compositionally biased region" description="Basic and acidic residues" evidence="1">
    <location>
        <begin position="127"/>
        <end position="136"/>
    </location>
</feature>
<dbReference type="Proteomes" id="UP000033140">
    <property type="component" value="Unassembled WGS sequence"/>
</dbReference>
<gene>
    <name evidence="3" type="ORF">G7K_0054-t1</name>
</gene>
<protein>
    <submittedName>
        <fullName evidence="3">Uncharacterized protein</fullName>
    </submittedName>
</protein>
<evidence type="ECO:0000313" key="4">
    <source>
        <dbReference type="Proteomes" id="UP000033140"/>
    </source>
</evidence>
<feature type="transmembrane region" description="Helical" evidence="2">
    <location>
        <begin position="773"/>
        <end position="794"/>
    </location>
</feature>
<feature type="compositionally biased region" description="Polar residues" evidence="1">
    <location>
        <begin position="1532"/>
        <end position="1548"/>
    </location>
</feature>
<dbReference type="STRING" id="698492.A0A0E9N7L7"/>
<organism evidence="3 4">
    <name type="scientific">Saitoella complicata (strain BCRC 22490 / CBS 7301 / JCM 7358 / NBRC 10748 / NRRL Y-17804)</name>
    <dbReference type="NCBI Taxonomy" id="698492"/>
    <lineage>
        <taxon>Eukaryota</taxon>
        <taxon>Fungi</taxon>
        <taxon>Dikarya</taxon>
        <taxon>Ascomycota</taxon>
        <taxon>Taphrinomycotina</taxon>
        <taxon>Taphrinomycotina incertae sedis</taxon>
        <taxon>Saitoella</taxon>
    </lineage>
</organism>
<evidence type="ECO:0000313" key="3">
    <source>
        <dbReference type="EMBL" id="GAO45803.1"/>
    </source>
</evidence>
<keyword evidence="2" id="KW-1133">Transmembrane helix</keyword>
<feature type="region of interest" description="Disordered" evidence="1">
    <location>
        <begin position="1521"/>
        <end position="1588"/>
    </location>
</feature>
<keyword evidence="2" id="KW-0812">Transmembrane</keyword>
<feature type="compositionally biased region" description="Acidic residues" evidence="1">
    <location>
        <begin position="1576"/>
        <end position="1588"/>
    </location>
</feature>
<reference evidence="3 4" key="2">
    <citation type="journal article" date="2014" name="J. Gen. Appl. Microbiol.">
        <title>The early diverging ascomycetous budding yeast Saitoella complicata has three histone deacetylases belonging to the Clr6, Hos2, and Rpd3 lineages.</title>
        <authorList>
            <person name="Nishida H."/>
            <person name="Matsumoto T."/>
            <person name="Kondo S."/>
            <person name="Hamamoto M."/>
            <person name="Yoshikawa H."/>
        </authorList>
    </citation>
    <scope>NUCLEOTIDE SEQUENCE [LARGE SCALE GENOMIC DNA]</scope>
    <source>
        <strain evidence="3 4">NRRL Y-17804</strain>
    </source>
</reference>
<name>A0A0E9N7L7_SAICN</name>
<feature type="transmembrane region" description="Helical" evidence="2">
    <location>
        <begin position="847"/>
        <end position="867"/>
    </location>
</feature>
<feature type="transmembrane region" description="Helical" evidence="2">
    <location>
        <begin position="887"/>
        <end position="907"/>
    </location>
</feature>
<keyword evidence="2" id="KW-0472">Membrane</keyword>
<feature type="transmembrane region" description="Helical" evidence="2">
    <location>
        <begin position="657"/>
        <end position="677"/>
    </location>
</feature>
<dbReference type="EMBL" id="BACD03000001">
    <property type="protein sequence ID" value="GAO45803.1"/>
    <property type="molecule type" value="Genomic_DNA"/>
</dbReference>
<feature type="transmembrane region" description="Helical" evidence="2">
    <location>
        <begin position="957"/>
        <end position="974"/>
    </location>
</feature>
<feature type="compositionally biased region" description="Basic and acidic residues" evidence="1">
    <location>
        <begin position="1550"/>
        <end position="1575"/>
    </location>
</feature>
<evidence type="ECO:0000256" key="2">
    <source>
        <dbReference type="SAM" id="Phobius"/>
    </source>
</evidence>
<keyword evidence="4" id="KW-1185">Reference proteome</keyword>
<sequence>MYAAELLFAMGSTTLVCSDSSLRELGERDPCWSCGPSRPVLTAMPPETPTVKDLVHRWQSTSSTHSNALDDRTESEITITTPTRAQPPARYPRSAARIKEAGVVRKVSLQYEQQCGGPSAVVAGMDGKGREKEKKSGGHRKQHVRRTSLQFEKLAKGQTGPIEEPQPTAADSPKRPHLRRTTASKPIIAAHDDDLPIEHLSRPVSPAGPTSFLAEAGNPFADEPEEMDITSQPLLQSPTPNSRNPFLDAHSVSPDIGADTYGYVNTISTKPASVMTSGSDKLGWVSTVSTKPASPGMDSPPSVPRIVVRAATNRVPRKPVTVAHRPRAHVPFYSEKVTEDTSKKEWSPSASGPIEGQVNQTLGGFPRAVSAANNRAQRQWDTLHRAQDAGLLTPETPRTRKASEYFGEGGGGVETSMHLQPYQPMGSADVGLLTPQLVESVREVSPADEEYFKFSGQNVPLQRTKNEPFPEVSVDQDQSLYIPHTLHVKHGDNPAKAEHKRDRIVLGKENFRKGSVQASLFGREALPIQLPKLDKFIESLPATEFSPLEKVLDDTQYADYEAKGRAEFPPMHLIPNNITLDDLKSNVTKRGWLGTSLQNDIIGVLADAFIGAEGSTLSVYVTLEIFRDFIQLMALVFSGGGKDSTVLNILSLNLQDAFGGGSIFLGLFLLIALLLLWKFMRIRRNDPNIHTEGFESNPWTLQRKKKRLGNIITIFFLTTLYLPVMKLAVDALVWQKTFWPTWDAERAAADPTGYIQSNNVCYITSARIKDINWVYLVLPVAFIAVCSIGIYMPYTLTGVVKRNVPRVDPYNEAGELRTDDREEYVRLLDRDPSPYNFMYSSYRREWAAYKIYVLLTKLFYILLIDVVSVNNCLFRHADAKLIKTISAGMQIAFMLVLLGIHVATMVLDRPFFLKFQQNMSELATRCGYVLTTMFVLLEALNLGAVALFTYLSYSVSMVIYVFIGYYALSGVQFFDTLVKRFSNRVDVSIERIFCSRLKFPRQIKRRIWMDTWTAMLLCEDRTRMPEDEIVAFSQAASHPPYMLQFHGTAAERHVENLKLTRTIGLKAYKAACEPLAAETIALRRKIYNEFVGPDCFYTPPQPWRGKGVTTWFGKAYVAPFPFTVVLVYDEVPISVSLSEPWEIQRYVEQNEDREVKRRRRVRQMIRALDGQTVYRPYVKMPQFDMENITSRLKGKQSYAKINEALQYSEGILRIQHRRQDLWHEKNMNAGFDVTITYSTTETGRFRKKSKERVKISGELIGVTSDFRLTPALESLFINNRSTLERGLTDWLDTLRSYADYWRNEALQKERILSYAFQMNVFNTPTIRYPQLPKVLEETEVDPIILDLPEWSKPSLIYLYERLRVVNRSRLHQWWYLFWDDFWRRNYVALRSLKLFEMDFSPTSPTSICYTPMPREKLEVFLRSRGLWKGRWTPRAFHDGLLNRIYLRCEAIVYGYGEISESKMISVSESMAANRISIGNTPIIRVKLTPPKRIPLSRMFSRDSASTATVVGDIEMGTLHDIPEEDERKGLTTPVSTAVSSPKTSSVTASKVEEVRDVLLHSMDEGKKLEDVHPEDGDSGDSDSEELYF</sequence>